<dbReference type="PROSITE" id="PS51915">
    <property type="entry name" value="ZAD"/>
    <property type="match status" value="1"/>
</dbReference>
<evidence type="ECO:0000256" key="6">
    <source>
        <dbReference type="PROSITE-ProRule" id="PRU01263"/>
    </source>
</evidence>
<keyword evidence="3 5" id="KW-0863">Zinc-finger</keyword>
<dbReference type="PANTHER" id="PTHR24379">
    <property type="entry name" value="KRAB AND ZINC FINGER DOMAIN-CONTAINING"/>
    <property type="match status" value="1"/>
</dbReference>
<dbReference type="Pfam" id="PF00096">
    <property type="entry name" value="zf-C2H2"/>
    <property type="match status" value="1"/>
</dbReference>
<dbReference type="VEuPathDB" id="VectorBase:AFUN2_011937"/>
<feature type="domain" description="C2H2-type" evidence="7">
    <location>
        <begin position="263"/>
        <end position="290"/>
    </location>
</feature>
<keyword evidence="4 6" id="KW-0862">Zinc</keyword>
<dbReference type="PROSITE" id="PS00028">
    <property type="entry name" value="ZINC_FINGER_C2H2_1"/>
    <property type="match status" value="3"/>
</dbReference>
<feature type="domain" description="C2H2-type" evidence="7">
    <location>
        <begin position="292"/>
        <end position="320"/>
    </location>
</feature>
<protein>
    <recommendedName>
        <fullName evidence="10">ZAD domain-containing protein</fullName>
    </recommendedName>
</protein>
<feature type="binding site" evidence="6">
    <location>
        <position position="12"/>
    </location>
    <ligand>
        <name>Zn(2+)</name>
        <dbReference type="ChEBI" id="CHEBI:29105"/>
    </ligand>
</feature>
<dbReference type="GO" id="GO:0005634">
    <property type="term" value="C:nucleus"/>
    <property type="evidence" value="ECO:0007669"/>
    <property type="project" value="InterPro"/>
</dbReference>
<dbReference type="AlphaFoldDB" id="A0A4Y0BF00"/>
<feature type="binding site" evidence="6">
    <location>
        <position position="55"/>
    </location>
    <ligand>
        <name>Zn(2+)</name>
        <dbReference type="ChEBI" id="CHEBI:29105"/>
    </ligand>
</feature>
<evidence type="ECO:0000256" key="3">
    <source>
        <dbReference type="ARBA" id="ARBA00022771"/>
    </source>
</evidence>
<dbReference type="Pfam" id="PF12874">
    <property type="entry name" value="zf-met"/>
    <property type="match status" value="1"/>
</dbReference>
<organism evidence="9">
    <name type="scientific">Anopheles funestus</name>
    <name type="common">African malaria mosquito</name>
    <dbReference type="NCBI Taxonomy" id="62324"/>
    <lineage>
        <taxon>Eukaryota</taxon>
        <taxon>Metazoa</taxon>
        <taxon>Ecdysozoa</taxon>
        <taxon>Arthropoda</taxon>
        <taxon>Hexapoda</taxon>
        <taxon>Insecta</taxon>
        <taxon>Pterygota</taxon>
        <taxon>Neoptera</taxon>
        <taxon>Endopterygota</taxon>
        <taxon>Diptera</taxon>
        <taxon>Nematocera</taxon>
        <taxon>Culicoidea</taxon>
        <taxon>Culicidae</taxon>
        <taxon>Anophelinae</taxon>
        <taxon>Anopheles</taxon>
    </lineage>
</organism>
<sequence length="322" mass="36915">MANILRELSDICRFCLCQNVKQIIPIAKTLEKLLTVADIERFTGIQLSNMSHAVCLECLNKLKMSAEFRTFCMSNDSRFQMLHSMLVESAEKEAIECAESSDDDIDMLDFDGLDENDTKNSCNESVSSETYKEEISYTEEHIKCRSLNMERVHDEKSTEDYSANYIEPGVTLVSDEEDIDPRDLIYTALNPSYPRVGSCQRVKGKRRLHLCDACGKMVIDISYHYFTHATEATFACPHCPAMIKTKNSLLAHIKTVHFKMITKTCEICGKGFVHHKTYRYHMSAHKSEGDSYECKPCSRTFNHPSGYQQHLKRFHSISKKIK</sequence>
<dbReference type="SMART" id="SM00355">
    <property type="entry name" value="ZnF_C2H2"/>
    <property type="match status" value="4"/>
</dbReference>
<evidence type="ECO:0000256" key="1">
    <source>
        <dbReference type="ARBA" id="ARBA00022723"/>
    </source>
</evidence>
<evidence type="ECO:0000259" key="7">
    <source>
        <dbReference type="PROSITE" id="PS50157"/>
    </source>
</evidence>
<dbReference type="InterPro" id="IPR012934">
    <property type="entry name" value="Znf_AD"/>
</dbReference>
<keyword evidence="1 6" id="KW-0479">Metal-binding</keyword>
<dbReference type="Gene3D" id="3.30.160.60">
    <property type="entry name" value="Classic Zinc Finger"/>
    <property type="match status" value="2"/>
</dbReference>
<evidence type="ECO:0000256" key="2">
    <source>
        <dbReference type="ARBA" id="ARBA00022737"/>
    </source>
</evidence>
<dbReference type="VEuPathDB" id="VectorBase:AFUN018998"/>
<accession>A0A4Y0BF00</accession>
<feature type="binding site" evidence="6">
    <location>
        <position position="15"/>
    </location>
    <ligand>
        <name>Zn(2+)</name>
        <dbReference type="ChEBI" id="CHEBI:29105"/>
    </ligand>
</feature>
<dbReference type="EnsemblMetazoa" id="AFUN018998-RA">
    <property type="protein sequence ID" value="AFUN018998-PA"/>
    <property type="gene ID" value="AFUN018998"/>
</dbReference>
<feature type="binding site" evidence="6">
    <location>
        <position position="58"/>
    </location>
    <ligand>
        <name>Zn(2+)</name>
        <dbReference type="ChEBI" id="CHEBI:29105"/>
    </ligand>
</feature>
<dbReference type="SUPFAM" id="SSF57667">
    <property type="entry name" value="beta-beta-alpha zinc fingers"/>
    <property type="match status" value="2"/>
</dbReference>
<proteinExistence type="predicted"/>
<feature type="domain" description="ZAD" evidence="8">
    <location>
        <begin position="10"/>
        <end position="82"/>
    </location>
</feature>
<evidence type="ECO:0008006" key="10">
    <source>
        <dbReference type="Google" id="ProtNLM"/>
    </source>
</evidence>
<dbReference type="GO" id="GO:0008270">
    <property type="term" value="F:zinc ion binding"/>
    <property type="evidence" value="ECO:0007669"/>
    <property type="project" value="UniProtKB-UniRule"/>
</dbReference>
<dbReference type="PROSITE" id="PS50157">
    <property type="entry name" value="ZINC_FINGER_C2H2_2"/>
    <property type="match status" value="2"/>
</dbReference>
<evidence type="ECO:0000256" key="5">
    <source>
        <dbReference type="PROSITE-ProRule" id="PRU00042"/>
    </source>
</evidence>
<name>A0A4Y0BF00_ANOFN</name>
<evidence type="ECO:0000259" key="8">
    <source>
        <dbReference type="PROSITE" id="PS51915"/>
    </source>
</evidence>
<dbReference type="InterPro" id="IPR013087">
    <property type="entry name" value="Znf_C2H2_type"/>
</dbReference>
<evidence type="ECO:0000256" key="4">
    <source>
        <dbReference type="ARBA" id="ARBA00022833"/>
    </source>
</evidence>
<dbReference type="PANTHER" id="PTHR24379:SF121">
    <property type="entry name" value="C2H2-TYPE DOMAIN-CONTAINING PROTEIN"/>
    <property type="match status" value="1"/>
</dbReference>
<keyword evidence="2" id="KW-0677">Repeat</keyword>
<dbReference type="InterPro" id="IPR036236">
    <property type="entry name" value="Znf_C2H2_sf"/>
</dbReference>
<evidence type="ECO:0000313" key="9">
    <source>
        <dbReference type="EnsemblMetazoa" id="AFUN018998-PA"/>
    </source>
</evidence>
<dbReference type="SUPFAM" id="SSF57716">
    <property type="entry name" value="Glucocorticoid receptor-like (DNA-binding domain)"/>
    <property type="match status" value="1"/>
</dbReference>
<reference evidence="9" key="1">
    <citation type="submission" date="2020-05" db="UniProtKB">
        <authorList>
            <consortium name="EnsemblMetazoa"/>
        </authorList>
    </citation>
    <scope>IDENTIFICATION</scope>
    <source>
        <strain evidence="9">FUMOZ</strain>
    </source>
</reference>
<dbReference type="SMART" id="SM00868">
    <property type="entry name" value="zf-AD"/>
    <property type="match status" value="1"/>
</dbReference>
<dbReference type="STRING" id="62324.A0A4Y0BF00"/>
<dbReference type="Pfam" id="PF07776">
    <property type="entry name" value="zf-AD"/>
    <property type="match status" value="1"/>
</dbReference>